<feature type="chain" id="PRO_5011615879" description="DUF2155 domain-containing protein" evidence="1">
    <location>
        <begin position="22"/>
        <end position="121"/>
    </location>
</feature>
<accession>A0A1H3C6D7</accession>
<evidence type="ECO:0000256" key="1">
    <source>
        <dbReference type="SAM" id="SignalP"/>
    </source>
</evidence>
<dbReference type="EMBL" id="FNOM01000009">
    <property type="protein sequence ID" value="SDX49458.1"/>
    <property type="molecule type" value="Genomic_DNA"/>
</dbReference>
<organism evidence="2 3">
    <name type="scientific">Roseicitreum antarcticum</name>
    <dbReference type="NCBI Taxonomy" id="564137"/>
    <lineage>
        <taxon>Bacteria</taxon>
        <taxon>Pseudomonadati</taxon>
        <taxon>Pseudomonadota</taxon>
        <taxon>Alphaproteobacteria</taxon>
        <taxon>Rhodobacterales</taxon>
        <taxon>Paracoccaceae</taxon>
        <taxon>Roseicitreum</taxon>
    </lineage>
</organism>
<sequence>MTLRTLSIVLTLGLSTAPAASQETANGTGAMVRALDRAAGESEDFSLAAGETVGFGRISINVTQCRYPVDNPEGNAFAWVTVWDTDSAVVHFDGWMVAASPALNAMDHPRYDVWVLRCNRS</sequence>
<dbReference type="Pfam" id="PF09923">
    <property type="entry name" value="DUF2155"/>
    <property type="match status" value="1"/>
</dbReference>
<protein>
    <recommendedName>
        <fullName evidence="4">DUF2155 domain-containing protein</fullName>
    </recommendedName>
</protein>
<feature type="signal peptide" evidence="1">
    <location>
        <begin position="1"/>
        <end position="21"/>
    </location>
</feature>
<evidence type="ECO:0008006" key="4">
    <source>
        <dbReference type="Google" id="ProtNLM"/>
    </source>
</evidence>
<keyword evidence="3" id="KW-1185">Reference proteome</keyword>
<dbReference type="RefSeq" id="WP_092891174.1">
    <property type="nucleotide sequence ID" value="NZ_CP061498.1"/>
</dbReference>
<dbReference type="OrthoDB" id="9810376at2"/>
<gene>
    <name evidence="2" type="ORF">SAMN04488238_10932</name>
</gene>
<keyword evidence="1" id="KW-0732">Signal</keyword>
<dbReference type="Proteomes" id="UP000198539">
    <property type="component" value="Unassembled WGS sequence"/>
</dbReference>
<dbReference type="InterPro" id="IPR019225">
    <property type="entry name" value="DUF2155"/>
</dbReference>
<evidence type="ECO:0000313" key="3">
    <source>
        <dbReference type="Proteomes" id="UP000198539"/>
    </source>
</evidence>
<proteinExistence type="predicted"/>
<evidence type="ECO:0000313" key="2">
    <source>
        <dbReference type="EMBL" id="SDX49458.1"/>
    </source>
</evidence>
<dbReference type="STRING" id="564137.SAMN04488238_10932"/>
<reference evidence="2 3" key="1">
    <citation type="submission" date="2016-10" db="EMBL/GenBank/DDBJ databases">
        <authorList>
            <person name="de Groot N.N."/>
        </authorList>
    </citation>
    <scope>NUCLEOTIDE SEQUENCE [LARGE SCALE GENOMIC DNA]</scope>
    <source>
        <strain evidence="2 3">CGMCC 1.8894</strain>
    </source>
</reference>
<dbReference type="AlphaFoldDB" id="A0A1H3C6D7"/>
<name>A0A1H3C6D7_9RHOB</name>